<reference evidence="2" key="2">
    <citation type="journal article" date="2014" name="BMC Genomics">
        <title>A genomic perspective to assessing quality of mass-reared SIT flies used in Mediterranean fruit fly (Ceratitis capitata) eradication in California.</title>
        <authorList>
            <person name="Calla B."/>
            <person name="Hall B."/>
            <person name="Hou S."/>
            <person name="Geib S.M."/>
        </authorList>
    </citation>
    <scope>NUCLEOTIDE SEQUENCE</scope>
</reference>
<evidence type="ECO:0000313" key="2">
    <source>
        <dbReference type="EMBL" id="JAB99330.1"/>
    </source>
</evidence>
<protein>
    <recommendedName>
        <fullName evidence="3">Prominin-like protein</fullName>
    </recommendedName>
</protein>
<reference evidence="2" key="1">
    <citation type="submission" date="2013-07" db="EMBL/GenBank/DDBJ databases">
        <authorList>
            <person name="Geib S."/>
        </authorList>
    </citation>
    <scope>NUCLEOTIDE SEQUENCE</scope>
</reference>
<feature type="transmembrane region" description="Helical" evidence="1">
    <location>
        <begin position="383"/>
        <end position="405"/>
    </location>
</feature>
<dbReference type="AlphaFoldDB" id="W8BDF4"/>
<proteinExistence type="evidence at transcript level"/>
<feature type="transmembrane region" description="Helical" evidence="1">
    <location>
        <begin position="647"/>
        <end position="673"/>
    </location>
</feature>
<keyword evidence="1" id="KW-0472">Membrane</keyword>
<keyword evidence="1" id="KW-0812">Transmembrane</keyword>
<feature type="transmembrane region" description="Helical" evidence="1">
    <location>
        <begin position="103"/>
        <end position="123"/>
    </location>
</feature>
<name>W8BDF4_CERCA</name>
<organism evidence="2">
    <name type="scientific">Ceratitis capitata</name>
    <name type="common">Mediterranean fruit fly</name>
    <name type="synonym">Tephritis capitata</name>
    <dbReference type="NCBI Taxonomy" id="7213"/>
    <lineage>
        <taxon>Eukaryota</taxon>
        <taxon>Metazoa</taxon>
        <taxon>Ecdysozoa</taxon>
        <taxon>Arthropoda</taxon>
        <taxon>Hexapoda</taxon>
        <taxon>Insecta</taxon>
        <taxon>Pterygota</taxon>
        <taxon>Neoptera</taxon>
        <taxon>Endopterygota</taxon>
        <taxon>Diptera</taxon>
        <taxon>Brachycera</taxon>
        <taxon>Muscomorpha</taxon>
        <taxon>Tephritoidea</taxon>
        <taxon>Tephritidae</taxon>
        <taxon>Ceratitis</taxon>
        <taxon>Ceratitis</taxon>
    </lineage>
</organism>
<evidence type="ECO:0000256" key="1">
    <source>
        <dbReference type="SAM" id="Phobius"/>
    </source>
</evidence>
<feature type="transmembrane region" description="Helical" evidence="1">
    <location>
        <begin position="61"/>
        <end position="82"/>
    </location>
</feature>
<dbReference type="OrthoDB" id="7995869at2759"/>
<sequence>MKFYAEYHYDGDCGLAKVFMSLSGWAFSTFSLDKLPNGYVENEHFGPRVVKYDWFPLLVEFPMLFGLLIAAAVTAVLLLFWLCCKVKGLQKCRKIKNRCCHCLITLLLLLLLLPLATGLYMTFRTNYLLRRIKDNVKDYRDINNSTIQNLEHQKIETNSKLRAVEHKSNSETLDNRVSKSTAEVLIEWLQDLARKEHKNLQTLKYLYNNREHFRPAVKVLRDYALKLVIFGVEMDDLFRIFSRETMMFLRTSANNTALKELNVPQEKRINVWHLHSLYLQFAYLYEYLEHLLSASENILHLQNSLAELTANPNEGGMIFKAQTSRDASRDSSTVTDSISIPKIILYLAMAAFFLNAALTYILLMAVGFGIFRHYEEANCLLKFFFFLNVLTIGILGVLSVLHFLFTMVLHTGICHKSNLSAYRLASPPKCPPVGVADERSSLNFSNTHDYVKQEEFFNKLERVLPRNIFWNFTGGDGLLSSKDIYLQKKWFEDDIPHFLTKKDIALLKNFMKEHSGIGTGERNNFLCKLNSIPNAIKNDLYEQRFLPIAKMLHETLTKLEHRALLDGFENFMDVLKSVKSELDAFDKFYKLSRDNLFIVLKDKIGKTSPEEVSSCPIKYQQSENTESLTLALRNTDQYTKCGCREDWLMIYAIGSALLVLTLFLAMILSLLLYKFYKRGPPILSGPQARALSNAHAQSQAAGSEPPCPQAVNKATYSTTQDKDCIVDMKGAQPANTMNYCGPLSGASASTGTPLINTINFIPPTMGPFGCQPCAPVVCPQQQMRAGNQNRIDGVILPLKCQSRTQVDCAGSSGITEAQLVGGGTTKDKTVTVMVFQGPKDRQPLVTYPSPGKRERK</sequence>
<keyword evidence="1" id="KW-1133">Transmembrane helix</keyword>
<dbReference type="EMBL" id="GAMC01007225">
    <property type="protein sequence ID" value="JAB99330.1"/>
    <property type="molecule type" value="mRNA"/>
</dbReference>
<evidence type="ECO:0008006" key="3">
    <source>
        <dbReference type="Google" id="ProtNLM"/>
    </source>
</evidence>
<feature type="transmembrane region" description="Helical" evidence="1">
    <location>
        <begin position="343"/>
        <end position="371"/>
    </location>
</feature>
<accession>W8BDF4</accession>